<evidence type="ECO:0000256" key="2">
    <source>
        <dbReference type="ARBA" id="ARBA00023295"/>
    </source>
</evidence>
<accession>A0ABR9MD16</accession>
<name>A0ABR9MD16_9ACTN</name>
<keyword evidence="4" id="KW-0732">Signal</keyword>
<dbReference type="PROSITE" id="PS51173">
    <property type="entry name" value="CBM2"/>
    <property type="match status" value="1"/>
</dbReference>
<dbReference type="Pfam" id="PF00553">
    <property type="entry name" value="CBM_2"/>
    <property type="match status" value="1"/>
</dbReference>
<organism evidence="6 7">
    <name type="scientific">Nonomuraea angiospora</name>
    <dbReference type="NCBI Taxonomy" id="46172"/>
    <lineage>
        <taxon>Bacteria</taxon>
        <taxon>Bacillati</taxon>
        <taxon>Actinomycetota</taxon>
        <taxon>Actinomycetes</taxon>
        <taxon>Streptosporangiales</taxon>
        <taxon>Streptosporangiaceae</taxon>
        <taxon>Nonomuraea</taxon>
    </lineage>
</organism>
<dbReference type="PANTHER" id="PTHR30383">
    <property type="entry name" value="THIOESTERASE 1/PROTEASE 1/LYSOPHOSPHOLIPASE L1"/>
    <property type="match status" value="1"/>
</dbReference>
<dbReference type="InterPro" id="IPR013830">
    <property type="entry name" value="SGNH_hydro"/>
</dbReference>
<dbReference type="InterPro" id="IPR001919">
    <property type="entry name" value="CBD2"/>
</dbReference>
<evidence type="ECO:0000256" key="1">
    <source>
        <dbReference type="ARBA" id="ARBA00022801"/>
    </source>
</evidence>
<reference evidence="6 7" key="1">
    <citation type="submission" date="2020-10" db="EMBL/GenBank/DDBJ databases">
        <title>Sequencing the genomes of 1000 actinobacteria strains.</title>
        <authorList>
            <person name="Klenk H.-P."/>
        </authorList>
    </citation>
    <scope>NUCLEOTIDE SEQUENCE [LARGE SCALE GENOMIC DNA]</scope>
    <source>
        <strain evidence="6 7">DSM 43173</strain>
    </source>
</reference>
<dbReference type="SUPFAM" id="SSF49384">
    <property type="entry name" value="Carbohydrate-binding domain"/>
    <property type="match status" value="1"/>
</dbReference>
<evidence type="ECO:0000259" key="5">
    <source>
        <dbReference type="PROSITE" id="PS51173"/>
    </source>
</evidence>
<evidence type="ECO:0000313" key="6">
    <source>
        <dbReference type="EMBL" id="MBE1590505.1"/>
    </source>
</evidence>
<keyword evidence="7" id="KW-1185">Reference proteome</keyword>
<dbReference type="RefSeq" id="WP_192790369.1">
    <property type="nucleotide sequence ID" value="NZ_JADBEK010000001.1"/>
</dbReference>
<dbReference type="InterPro" id="IPR018366">
    <property type="entry name" value="CBM2_CS"/>
</dbReference>
<dbReference type="Pfam" id="PF13472">
    <property type="entry name" value="Lipase_GDSL_2"/>
    <property type="match status" value="1"/>
</dbReference>
<dbReference type="InterPro" id="IPR036514">
    <property type="entry name" value="SGNH_hydro_sf"/>
</dbReference>
<protein>
    <submittedName>
        <fullName evidence="6">Lysophospholipase L1-like esterase</fullName>
    </submittedName>
</protein>
<dbReference type="PANTHER" id="PTHR30383:SF2">
    <property type="entry name" value="CELLULOSE-BINDING PROTEIN"/>
    <property type="match status" value="1"/>
</dbReference>
<dbReference type="SUPFAM" id="SSF52266">
    <property type="entry name" value="SGNH hydrolase"/>
    <property type="match status" value="1"/>
</dbReference>
<dbReference type="InterPro" id="IPR008965">
    <property type="entry name" value="CBM2/CBM3_carb-bd_dom_sf"/>
</dbReference>
<dbReference type="InterPro" id="IPR051532">
    <property type="entry name" value="Ester_Hydrolysis_Enzymes"/>
</dbReference>
<gene>
    <name evidence="6" type="ORF">H4W80_008763</name>
</gene>
<evidence type="ECO:0000313" key="7">
    <source>
        <dbReference type="Proteomes" id="UP000633509"/>
    </source>
</evidence>
<comment type="caution">
    <text evidence="6">The sequence shown here is derived from an EMBL/GenBank/DDBJ whole genome shotgun (WGS) entry which is preliminary data.</text>
</comment>
<dbReference type="Proteomes" id="UP000633509">
    <property type="component" value="Unassembled WGS sequence"/>
</dbReference>
<keyword evidence="1" id="KW-0378">Hydrolase</keyword>
<dbReference type="EMBL" id="JADBEK010000001">
    <property type="protein sequence ID" value="MBE1590505.1"/>
    <property type="molecule type" value="Genomic_DNA"/>
</dbReference>
<keyword evidence="3" id="KW-0624">Polysaccharide degradation</keyword>
<dbReference type="PROSITE" id="PS00561">
    <property type="entry name" value="CBM2_A"/>
    <property type="match status" value="1"/>
</dbReference>
<keyword evidence="2" id="KW-0326">Glycosidase</keyword>
<dbReference type="CDD" id="cd01833">
    <property type="entry name" value="XynB_like"/>
    <property type="match status" value="1"/>
</dbReference>
<evidence type="ECO:0000256" key="4">
    <source>
        <dbReference type="SAM" id="SignalP"/>
    </source>
</evidence>
<feature type="signal peptide" evidence="4">
    <location>
        <begin position="1"/>
        <end position="21"/>
    </location>
</feature>
<dbReference type="Gene3D" id="2.60.40.290">
    <property type="match status" value="1"/>
</dbReference>
<feature type="chain" id="PRO_5047288708" evidence="4">
    <location>
        <begin position="22"/>
        <end position="346"/>
    </location>
</feature>
<dbReference type="SMART" id="SM00637">
    <property type="entry name" value="CBD_II"/>
    <property type="match status" value="1"/>
</dbReference>
<sequence length="346" mass="36262">MRRTSTLLAAMLAFAAAVLFATTTQASGAAATRIMPLGDSITGSPGCWRALLWNRLQSTGHTNIDFVGTLPPQGCGVSYDGDNEGHGGYLATNIANQNQLPGWLSATKPDIVLMHLGTNDVWSNIAPATILSAFTTLVNQMRASNPNMKILVAKIIPMNPSTCADCGQRAVNFNNAIPAWAAATTTQQSPITVVDQWTGFSTSTDTYDGVHPNSAGDQKMSDKWYPPLVNALSGITPTATPTVTPTTGGGCTATYKSTNQWQDGFQGEVTVKNTGASAMSAWTVQWTFANGQRITQLWNGTLSANGSAVTVRNVAWNGSLAPGASTTFGFTGSWSGTNTAPTPTCS</sequence>
<proteinExistence type="predicted"/>
<feature type="domain" description="CBM2" evidence="5">
    <location>
        <begin position="244"/>
        <end position="346"/>
    </location>
</feature>
<evidence type="ECO:0000256" key="3">
    <source>
        <dbReference type="ARBA" id="ARBA00023326"/>
    </source>
</evidence>
<dbReference type="InterPro" id="IPR012291">
    <property type="entry name" value="CBM2_carb-bd_dom_sf"/>
</dbReference>
<dbReference type="Gene3D" id="3.40.50.1110">
    <property type="entry name" value="SGNH hydrolase"/>
    <property type="match status" value="1"/>
</dbReference>
<keyword evidence="3" id="KW-0119">Carbohydrate metabolism</keyword>